<feature type="compositionally biased region" description="Polar residues" evidence="1">
    <location>
        <begin position="361"/>
        <end position="370"/>
    </location>
</feature>
<feature type="region of interest" description="Disordered" evidence="1">
    <location>
        <begin position="570"/>
        <end position="591"/>
    </location>
</feature>
<feature type="compositionally biased region" description="Low complexity" evidence="1">
    <location>
        <begin position="722"/>
        <end position="740"/>
    </location>
</feature>
<feature type="compositionally biased region" description="Polar residues" evidence="1">
    <location>
        <begin position="578"/>
        <end position="591"/>
    </location>
</feature>
<evidence type="ECO:0000313" key="4">
    <source>
        <dbReference type="Proteomes" id="UP000501346"/>
    </source>
</evidence>
<feature type="compositionally biased region" description="Acidic residues" evidence="1">
    <location>
        <begin position="741"/>
        <end position="758"/>
    </location>
</feature>
<feature type="compositionally biased region" description="Polar residues" evidence="1">
    <location>
        <begin position="822"/>
        <end position="833"/>
    </location>
</feature>
<proteinExistence type="predicted"/>
<feature type="compositionally biased region" description="Polar residues" evidence="1">
    <location>
        <begin position="389"/>
        <end position="407"/>
    </location>
</feature>
<accession>A0A6C1DNW1</accession>
<feature type="region of interest" description="Disordered" evidence="1">
    <location>
        <begin position="959"/>
        <end position="980"/>
    </location>
</feature>
<feature type="compositionally biased region" description="Basic and acidic residues" evidence="1">
    <location>
        <begin position="11"/>
        <end position="34"/>
    </location>
</feature>
<feature type="region of interest" description="Disordered" evidence="1">
    <location>
        <begin position="340"/>
        <end position="463"/>
    </location>
</feature>
<keyword evidence="4" id="KW-1185">Reference proteome</keyword>
<dbReference type="GO" id="GO:0042149">
    <property type="term" value="P:cellular response to glucose starvation"/>
    <property type="evidence" value="ECO:0007669"/>
    <property type="project" value="TreeGrafter"/>
</dbReference>
<sequence length="1014" mass="112813">MSTNLANYFAGKKDIENEHVNRNASHESNSKSDVKISGNDNDNDEDMGPSVSMAVQAKNDDDFHKSTFNLKRTRSMGLLDEYIDPTKKLLGRSDDLYDNDNEYYDNSSNNSSSNSSDDDYDDDYQEHSTSVSPPPADNDSYLIPQDDNDVVVEPERHVDYLSHEWKESEISNSWKYIILKKKKRDVDLVNAARLENASWRTWAKARNNLKTVSPEVVNWSKDSDVTWLYGPIVRDSEGNAQSEEEHDLERGYGSDDENSKRISMPTKNSKSIAAAPKPILKKRTVTEIIEDNALWKLNEARKHMTEMKHASVIMDPNGNKNVHDDFDALAAQVNAQYYHYPKESNSSVSLKSQHSDKKDNSTIPNPVGENSNGGGDKGEEDLHLKSALHVQNNRSTAQSNKSILENSTNDRKANLDQNLNSPDNNRFPSSTSSSNRDNENNSMGLSSILTSNPSEKSNKPTKNRHIHFNDRVEQCMALRYPASQSEDDESDDENKQYVDVNNNANVTTINNNRTPLLATQHKSIPINSATEHLNKNTSDDDTSSQSSSSSHSDDEEHGGLYINARFSRRSDSGVHSPITDNSSVASSTTSRAHVRPIIKLLPDTTLNYGSDEESDNGEFNGYGNAVSHNVNTSRGYDYIYDYNSVYTGDTSSFLPVDSCDIVDVPEGMDLQTAIADDNASNYEFNNAVESKEKHVPQLHKASANNTTRQHGSHMLLYDDDNYSSSSDSEQQFIEDSQYNSSDDEEEEDDDDQEVDDNHDEGLSLRRTLSLGKSGSTNSLYDLAQPSLSSATPQQKNHTNFTGGKTDVDKDAQLAVRPYPLKRNSSSGNFIFNSDSEEESSSEEEQRPLPANSQLVNRSILKGSVTPANISSQKKKALPKQPKASDSSQSFRIVNNTPSPAEVGASDVAIEGYFSPRNESIKSVVSGGNMMDHQDHSEMDTLAKGFENCHINNASRLKDKKVDSVQTTRKEASLTDSSNERLHKVVQNARGMASKYLHSWKKSDVKPQENGNDSS</sequence>
<dbReference type="InterPro" id="IPR052292">
    <property type="entry name" value="Glucose_repression_reg"/>
</dbReference>
<feature type="compositionally biased region" description="Polar residues" evidence="1">
    <location>
        <begin position="884"/>
        <end position="897"/>
    </location>
</feature>
<dbReference type="PANTHER" id="PTHR28051">
    <property type="entry name" value="PROTEIN MTL1-RELATED"/>
    <property type="match status" value="1"/>
</dbReference>
<feature type="region of interest" description="Disordered" evidence="1">
    <location>
        <begin position="236"/>
        <end position="270"/>
    </location>
</feature>
<organism evidence="3 4">
    <name type="scientific">Saccharomyces pastorianus</name>
    <name type="common">Lager yeast</name>
    <name type="synonym">Saccharomyces cerevisiae x Saccharomyces eubayanus</name>
    <dbReference type="NCBI Taxonomy" id="27292"/>
    <lineage>
        <taxon>Eukaryota</taxon>
        <taxon>Fungi</taxon>
        <taxon>Dikarya</taxon>
        <taxon>Ascomycota</taxon>
        <taxon>Saccharomycotina</taxon>
        <taxon>Saccharomycetes</taxon>
        <taxon>Saccharomycetales</taxon>
        <taxon>Saccharomycetaceae</taxon>
        <taxon>Saccharomyces</taxon>
    </lineage>
</organism>
<gene>
    <name evidence="3" type="primary">REG1_1</name>
    <name evidence="3" type="ORF">GRS66_000770</name>
</gene>
<dbReference type="GO" id="GO:0005773">
    <property type="term" value="C:vacuole"/>
    <property type="evidence" value="ECO:0007669"/>
    <property type="project" value="GOC"/>
</dbReference>
<protein>
    <submittedName>
        <fullName evidence="3">Protein phosphatase regulator</fullName>
    </submittedName>
</protein>
<evidence type="ECO:0000259" key="2">
    <source>
        <dbReference type="Pfam" id="PF08550"/>
    </source>
</evidence>
<reference evidence="3 4" key="1">
    <citation type="journal article" date="2019" name="BMC Genomics">
        <title>Chromosome level assembly and comparative genome analysis confirm lager-brewing yeasts originated from a single hybridization.</title>
        <authorList>
            <person name="Salazar A.N."/>
            <person name="Gorter de Vries A.R."/>
            <person name="van den Broek M."/>
            <person name="Brouwers N."/>
            <person name="de la Torre Cortes P."/>
            <person name="Kuijpers N.G.A."/>
            <person name="Daran J.G."/>
            <person name="Abeel T."/>
        </authorList>
    </citation>
    <scope>NUCLEOTIDE SEQUENCE [LARGE SCALE GENOMIC DNA]</scope>
    <source>
        <strain evidence="3 4">CBS 1483</strain>
    </source>
</reference>
<feature type="region of interest" description="Disordered" evidence="1">
    <location>
        <begin position="1"/>
        <end position="63"/>
    </location>
</feature>
<feature type="compositionally biased region" description="Polar residues" evidence="1">
    <location>
        <begin position="770"/>
        <end position="802"/>
    </location>
</feature>
<feature type="compositionally biased region" description="Polar residues" evidence="1">
    <location>
        <begin position="343"/>
        <end position="352"/>
    </location>
</feature>
<evidence type="ECO:0000256" key="1">
    <source>
        <dbReference type="SAM" id="MobiDB-lite"/>
    </source>
</evidence>
<feature type="compositionally biased region" description="Basic and acidic residues" evidence="1">
    <location>
        <begin position="247"/>
        <end position="260"/>
    </location>
</feature>
<name>A0A6C1DNW1_SACPS</name>
<feature type="domain" description="Nitrogen regulatory protein areA GATA-like" evidence="2">
    <location>
        <begin position="173"/>
        <end position="204"/>
    </location>
</feature>
<dbReference type="GO" id="GO:0007039">
    <property type="term" value="P:protein catabolic process in the vacuole"/>
    <property type="evidence" value="ECO:0007669"/>
    <property type="project" value="TreeGrafter"/>
</dbReference>
<dbReference type="PANTHER" id="PTHR28051:SF1">
    <property type="entry name" value="PROTEIN MTL1-RELATED"/>
    <property type="match status" value="1"/>
</dbReference>
<dbReference type="InterPro" id="IPR013860">
    <property type="entry name" value="AreA_GATA"/>
</dbReference>
<dbReference type="AlphaFoldDB" id="A0A6C1DNW1"/>
<dbReference type="OrthoDB" id="5563539at2759"/>
<dbReference type="EMBL" id="CP048985">
    <property type="protein sequence ID" value="QID78559.1"/>
    <property type="molecule type" value="Genomic_DNA"/>
</dbReference>
<feature type="compositionally biased region" description="Polar residues" evidence="1">
    <location>
        <begin position="415"/>
        <end position="455"/>
    </location>
</feature>
<dbReference type="Pfam" id="PF08550">
    <property type="entry name" value="GATA_AreA"/>
    <property type="match status" value="1"/>
</dbReference>
<feature type="region of interest" description="Disordered" evidence="1">
    <location>
        <begin position="690"/>
        <end position="897"/>
    </location>
</feature>
<feature type="compositionally biased region" description="Low complexity" evidence="1">
    <location>
        <begin position="104"/>
        <end position="115"/>
    </location>
</feature>
<evidence type="ECO:0000313" key="3">
    <source>
        <dbReference type="EMBL" id="QID78559.1"/>
    </source>
</evidence>
<dbReference type="Proteomes" id="UP000501346">
    <property type="component" value="Chromosome ScIV"/>
</dbReference>
<feature type="region of interest" description="Disordered" evidence="1">
    <location>
        <begin position="530"/>
        <end position="557"/>
    </location>
</feature>
<feature type="region of interest" description="Disordered" evidence="1">
    <location>
        <begin position="90"/>
        <end position="144"/>
    </location>
</feature>